<keyword evidence="3" id="KW-0804">Transcription</keyword>
<dbReference type="SUPFAM" id="SSF48498">
    <property type="entry name" value="Tetracyclin repressor-like, C-terminal domain"/>
    <property type="match status" value="1"/>
</dbReference>
<dbReference type="GO" id="GO:0003677">
    <property type="term" value="F:DNA binding"/>
    <property type="evidence" value="ECO:0007669"/>
    <property type="project" value="UniProtKB-UniRule"/>
</dbReference>
<dbReference type="InterPro" id="IPR011075">
    <property type="entry name" value="TetR_C"/>
</dbReference>
<comment type="caution">
    <text evidence="6">The sequence shown here is derived from an EMBL/GenBank/DDBJ whole genome shotgun (WGS) entry which is preliminary data.</text>
</comment>
<dbReference type="Pfam" id="PF16925">
    <property type="entry name" value="TetR_C_13"/>
    <property type="match status" value="1"/>
</dbReference>
<dbReference type="PROSITE" id="PS50977">
    <property type="entry name" value="HTH_TETR_2"/>
    <property type="match status" value="1"/>
</dbReference>
<feature type="domain" description="HTH tetR-type" evidence="5">
    <location>
        <begin position="5"/>
        <end position="65"/>
    </location>
</feature>
<dbReference type="PRINTS" id="PR00455">
    <property type="entry name" value="HTHTETR"/>
</dbReference>
<evidence type="ECO:0000256" key="4">
    <source>
        <dbReference type="PROSITE-ProRule" id="PRU00335"/>
    </source>
</evidence>
<gene>
    <name evidence="6" type="ORF">EDD80_11643</name>
</gene>
<sequence length="195" mass="22081">MKKAETTRLSILEKGFGIIYRNGYQATSVDEIIATTQVTKGAFYYHFKSKEEMGLAMIRELMYPGMYNAMVKPLLESDKPVLEIYSMMKNILLENEFFDVKYGCPAINLTEEMAPLSHSFHKALAQLTTAWKTGIEKSISKGKEAGNIRQDVDPEQVSCFILAGYGGIRIMGKIAGRPCYTMYLKELKNYLESLK</sequence>
<dbReference type="PANTHER" id="PTHR47506:SF6">
    <property type="entry name" value="HTH-TYPE TRANSCRIPTIONAL REPRESSOR NEMR"/>
    <property type="match status" value="1"/>
</dbReference>
<dbReference type="AlphaFoldDB" id="A0A4R3KLJ1"/>
<dbReference type="InterPro" id="IPR001647">
    <property type="entry name" value="HTH_TetR"/>
</dbReference>
<dbReference type="EMBL" id="SMAD01000016">
    <property type="protein sequence ID" value="TCS84951.1"/>
    <property type="molecule type" value="Genomic_DNA"/>
</dbReference>
<protein>
    <submittedName>
        <fullName evidence="6">TetR family transcriptional regulator</fullName>
    </submittedName>
</protein>
<dbReference type="RefSeq" id="WP_132130553.1">
    <property type="nucleotide sequence ID" value="NZ_CP042432.1"/>
</dbReference>
<dbReference type="Gene3D" id="1.10.357.10">
    <property type="entry name" value="Tetracycline Repressor, domain 2"/>
    <property type="match status" value="1"/>
</dbReference>
<evidence type="ECO:0000256" key="3">
    <source>
        <dbReference type="ARBA" id="ARBA00023163"/>
    </source>
</evidence>
<dbReference type="InterPro" id="IPR009057">
    <property type="entry name" value="Homeodomain-like_sf"/>
</dbReference>
<proteinExistence type="predicted"/>
<dbReference type="Pfam" id="PF00440">
    <property type="entry name" value="TetR_N"/>
    <property type="match status" value="1"/>
</dbReference>
<keyword evidence="7" id="KW-1185">Reference proteome</keyword>
<evidence type="ECO:0000259" key="5">
    <source>
        <dbReference type="PROSITE" id="PS50977"/>
    </source>
</evidence>
<dbReference type="SUPFAM" id="SSF46689">
    <property type="entry name" value="Homeodomain-like"/>
    <property type="match status" value="1"/>
</dbReference>
<keyword evidence="2 4" id="KW-0238">DNA-binding</keyword>
<dbReference type="InterPro" id="IPR036271">
    <property type="entry name" value="Tet_transcr_reg_TetR-rel_C_sf"/>
</dbReference>
<evidence type="ECO:0000256" key="2">
    <source>
        <dbReference type="ARBA" id="ARBA00023125"/>
    </source>
</evidence>
<dbReference type="Proteomes" id="UP000295807">
    <property type="component" value="Unassembled WGS sequence"/>
</dbReference>
<accession>A0A4R3KLJ1</accession>
<dbReference type="OrthoDB" id="9798857at2"/>
<reference evidence="6 7" key="1">
    <citation type="submission" date="2019-03" db="EMBL/GenBank/DDBJ databases">
        <title>Genomic Encyclopedia of Type Strains, Phase IV (KMG-IV): sequencing the most valuable type-strain genomes for metagenomic binning, comparative biology and taxonomic classification.</title>
        <authorList>
            <person name="Goeker M."/>
        </authorList>
    </citation>
    <scope>NUCLEOTIDE SEQUENCE [LARGE SCALE GENOMIC DNA]</scope>
    <source>
        <strain evidence="6 7">DSM 21100</strain>
    </source>
</reference>
<feature type="DNA-binding region" description="H-T-H motif" evidence="4">
    <location>
        <begin position="28"/>
        <end position="47"/>
    </location>
</feature>
<keyword evidence="1" id="KW-0805">Transcription regulation</keyword>
<dbReference type="PROSITE" id="PS01081">
    <property type="entry name" value="HTH_TETR_1"/>
    <property type="match status" value="1"/>
</dbReference>
<evidence type="ECO:0000256" key="1">
    <source>
        <dbReference type="ARBA" id="ARBA00023015"/>
    </source>
</evidence>
<evidence type="ECO:0000313" key="6">
    <source>
        <dbReference type="EMBL" id="TCS84951.1"/>
    </source>
</evidence>
<dbReference type="InterPro" id="IPR023772">
    <property type="entry name" value="DNA-bd_HTH_TetR-type_CS"/>
</dbReference>
<dbReference type="PANTHER" id="PTHR47506">
    <property type="entry name" value="TRANSCRIPTIONAL REGULATORY PROTEIN"/>
    <property type="match status" value="1"/>
</dbReference>
<evidence type="ECO:0000313" key="7">
    <source>
        <dbReference type="Proteomes" id="UP000295807"/>
    </source>
</evidence>
<organism evidence="6 7">
    <name type="scientific">Anseongella ginsenosidimutans</name>
    <dbReference type="NCBI Taxonomy" id="496056"/>
    <lineage>
        <taxon>Bacteria</taxon>
        <taxon>Pseudomonadati</taxon>
        <taxon>Bacteroidota</taxon>
        <taxon>Sphingobacteriia</taxon>
        <taxon>Sphingobacteriales</taxon>
        <taxon>Sphingobacteriaceae</taxon>
        <taxon>Anseongella</taxon>
    </lineage>
</organism>
<name>A0A4R3KLJ1_9SPHI</name>